<comment type="caution">
    <text evidence="2">The sequence shown here is derived from an EMBL/GenBank/DDBJ whole genome shotgun (WGS) entry which is preliminary data.</text>
</comment>
<evidence type="ECO:0000313" key="2">
    <source>
        <dbReference type="EMBL" id="MDO6966029.1"/>
    </source>
</evidence>
<dbReference type="PROSITE" id="PS51977">
    <property type="entry name" value="WGR"/>
    <property type="match status" value="1"/>
</dbReference>
<sequence length="82" mass="9363">MTYQDLTKPILISRVDTARNMARFYEIEVGYDLFCNPVLIRRWGRIGTNGQMKIDVAASLNEAEEAGRSLLARKLGRGYLVR</sequence>
<dbReference type="Gene3D" id="2.20.140.10">
    <property type="entry name" value="WGR domain"/>
    <property type="match status" value="1"/>
</dbReference>
<dbReference type="CDD" id="cd07996">
    <property type="entry name" value="WGR_MMR_like"/>
    <property type="match status" value="1"/>
</dbReference>
<reference evidence="2" key="2">
    <citation type="submission" date="2023-07" db="EMBL/GenBank/DDBJ databases">
        <authorList>
            <person name="Shen H."/>
        </authorList>
    </citation>
    <scope>NUCLEOTIDE SEQUENCE</scope>
    <source>
        <strain evidence="2">TNR-22</strain>
    </source>
</reference>
<dbReference type="Pfam" id="PF05406">
    <property type="entry name" value="WGR"/>
    <property type="match status" value="1"/>
</dbReference>
<keyword evidence="3" id="KW-1185">Reference proteome</keyword>
<reference evidence="2" key="1">
    <citation type="journal article" date="2015" name="Int. J. Syst. Evol. Microbiol.">
        <title>Rhizobium alvei sp. nov., isolated from a freshwater river.</title>
        <authorList>
            <person name="Sheu S.Y."/>
            <person name="Huang H.W."/>
            <person name="Young C.C."/>
            <person name="Chen W.M."/>
        </authorList>
    </citation>
    <scope>NUCLEOTIDE SEQUENCE</scope>
    <source>
        <strain evidence="2">TNR-22</strain>
    </source>
</reference>
<evidence type="ECO:0000313" key="3">
    <source>
        <dbReference type="Proteomes" id="UP001174932"/>
    </source>
</evidence>
<protein>
    <submittedName>
        <fullName evidence="2">WGR domain-containing protein</fullName>
    </submittedName>
</protein>
<dbReference type="InterPro" id="IPR008893">
    <property type="entry name" value="WGR_domain"/>
</dbReference>
<dbReference type="Proteomes" id="UP001174932">
    <property type="component" value="Unassembled WGS sequence"/>
</dbReference>
<dbReference type="InterPro" id="IPR049809">
    <property type="entry name" value="YehF/YfeS-like_WGR"/>
</dbReference>
<organism evidence="2 3">
    <name type="scientific">Rhizobium alvei</name>
    <dbReference type="NCBI Taxonomy" id="1132659"/>
    <lineage>
        <taxon>Bacteria</taxon>
        <taxon>Pseudomonadati</taxon>
        <taxon>Pseudomonadota</taxon>
        <taxon>Alphaproteobacteria</taxon>
        <taxon>Hyphomicrobiales</taxon>
        <taxon>Rhizobiaceae</taxon>
        <taxon>Rhizobium/Agrobacterium group</taxon>
        <taxon>Rhizobium</taxon>
    </lineage>
</organism>
<dbReference type="RefSeq" id="WP_304377956.1">
    <property type="nucleotide sequence ID" value="NZ_JAUOZU010000014.1"/>
</dbReference>
<proteinExistence type="predicted"/>
<gene>
    <name evidence="2" type="ORF">Q4481_18880</name>
</gene>
<dbReference type="EMBL" id="JAUOZU010000014">
    <property type="protein sequence ID" value="MDO6966029.1"/>
    <property type="molecule type" value="Genomic_DNA"/>
</dbReference>
<name>A0ABT8YQY0_9HYPH</name>
<dbReference type="SUPFAM" id="SSF142921">
    <property type="entry name" value="WGR domain-like"/>
    <property type="match status" value="1"/>
</dbReference>
<evidence type="ECO:0000259" key="1">
    <source>
        <dbReference type="PROSITE" id="PS51977"/>
    </source>
</evidence>
<dbReference type="SMART" id="SM00773">
    <property type="entry name" value="WGR"/>
    <property type="match status" value="1"/>
</dbReference>
<feature type="domain" description="WGR" evidence="1">
    <location>
        <begin position="1"/>
        <end position="82"/>
    </location>
</feature>
<dbReference type="InterPro" id="IPR036930">
    <property type="entry name" value="WGR_dom_sf"/>
</dbReference>
<accession>A0ABT8YQY0</accession>